<sequence length="111" mass="12745">MKIIAWNCRGLGNRPAVRGLLELQKKGDPNILFLSETKLDRRRMEKFRNILGLQGMLVRDCEGRSGGVALFWWRSVDVSLRWLGRGHIDVEGRLGPNLVWICLGMLLRFVV</sequence>
<reference evidence="2" key="3">
    <citation type="submission" date="2018-08" db="UniProtKB">
        <authorList>
            <consortium name="EnsemblPlants"/>
        </authorList>
    </citation>
    <scope>IDENTIFICATION</scope>
    <source>
        <strain evidence="2">cv. Bd21</strain>
    </source>
</reference>
<dbReference type="InParanoid" id="A0A2K2DJA3"/>
<accession>A0A2K2DJA3</accession>
<evidence type="ECO:0000313" key="3">
    <source>
        <dbReference type="Proteomes" id="UP000008810"/>
    </source>
</evidence>
<evidence type="ECO:0008006" key="4">
    <source>
        <dbReference type="Google" id="ProtNLM"/>
    </source>
</evidence>
<dbReference type="Proteomes" id="UP000008810">
    <property type="component" value="Chromosome 1"/>
</dbReference>
<name>A0A2K2DJA3_BRADI</name>
<dbReference type="PANTHER" id="PTHR35218">
    <property type="entry name" value="RNASE H DOMAIN-CONTAINING PROTEIN"/>
    <property type="match status" value="1"/>
</dbReference>
<evidence type="ECO:0000313" key="2">
    <source>
        <dbReference type="EnsemblPlants" id="PNT74361"/>
    </source>
</evidence>
<reference evidence="1 2" key="1">
    <citation type="journal article" date="2010" name="Nature">
        <title>Genome sequencing and analysis of the model grass Brachypodium distachyon.</title>
        <authorList>
            <consortium name="International Brachypodium Initiative"/>
        </authorList>
    </citation>
    <scope>NUCLEOTIDE SEQUENCE [LARGE SCALE GENOMIC DNA]</scope>
    <source>
        <strain evidence="1 2">Bd21</strain>
    </source>
</reference>
<dbReference type="Gramene" id="PNT74361">
    <property type="protein sequence ID" value="PNT74361"/>
    <property type="gene ID" value="BRADI_1g13352v3"/>
</dbReference>
<proteinExistence type="predicted"/>
<dbReference type="PANTHER" id="PTHR35218:SF10">
    <property type="entry name" value="ENDONUCLEASE_EXONUCLEASE_PHOSPHATASE DOMAIN-CONTAINING PROTEIN"/>
    <property type="match status" value="1"/>
</dbReference>
<dbReference type="OrthoDB" id="670418at2759"/>
<evidence type="ECO:0000313" key="1">
    <source>
        <dbReference type="EMBL" id="PNT74361.1"/>
    </source>
</evidence>
<organism evidence="1">
    <name type="scientific">Brachypodium distachyon</name>
    <name type="common">Purple false brome</name>
    <name type="synonym">Trachynia distachya</name>
    <dbReference type="NCBI Taxonomy" id="15368"/>
    <lineage>
        <taxon>Eukaryota</taxon>
        <taxon>Viridiplantae</taxon>
        <taxon>Streptophyta</taxon>
        <taxon>Embryophyta</taxon>
        <taxon>Tracheophyta</taxon>
        <taxon>Spermatophyta</taxon>
        <taxon>Magnoliopsida</taxon>
        <taxon>Liliopsida</taxon>
        <taxon>Poales</taxon>
        <taxon>Poaceae</taxon>
        <taxon>BOP clade</taxon>
        <taxon>Pooideae</taxon>
        <taxon>Stipodae</taxon>
        <taxon>Brachypodieae</taxon>
        <taxon>Brachypodium</taxon>
    </lineage>
</organism>
<dbReference type="SUPFAM" id="SSF56219">
    <property type="entry name" value="DNase I-like"/>
    <property type="match status" value="1"/>
</dbReference>
<dbReference type="EnsemblPlants" id="PNT74361">
    <property type="protein sequence ID" value="PNT74361"/>
    <property type="gene ID" value="BRADI_1g13352v3"/>
</dbReference>
<dbReference type="AlphaFoldDB" id="A0A2K2DJA3"/>
<dbReference type="Gene3D" id="3.60.10.10">
    <property type="entry name" value="Endonuclease/exonuclease/phosphatase"/>
    <property type="match status" value="1"/>
</dbReference>
<gene>
    <name evidence="1" type="ORF">BRADI_1g13352v3</name>
</gene>
<dbReference type="InterPro" id="IPR036691">
    <property type="entry name" value="Endo/exonu/phosph_ase_sf"/>
</dbReference>
<protein>
    <recommendedName>
        <fullName evidence="4">Endonuclease/exonuclease/phosphatase domain-containing protein</fullName>
    </recommendedName>
</protein>
<reference evidence="1" key="2">
    <citation type="submission" date="2017-06" db="EMBL/GenBank/DDBJ databases">
        <title>WGS assembly of Brachypodium distachyon.</title>
        <authorList>
            <consortium name="The International Brachypodium Initiative"/>
            <person name="Lucas S."/>
            <person name="Harmon-Smith M."/>
            <person name="Lail K."/>
            <person name="Tice H."/>
            <person name="Grimwood J."/>
            <person name="Bruce D."/>
            <person name="Barry K."/>
            <person name="Shu S."/>
            <person name="Lindquist E."/>
            <person name="Wang M."/>
            <person name="Pitluck S."/>
            <person name="Vogel J.P."/>
            <person name="Garvin D.F."/>
            <person name="Mockler T.C."/>
            <person name="Schmutz J."/>
            <person name="Rokhsar D."/>
            <person name="Bevan M.W."/>
        </authorList>
    </citation>
    <scope>NUCLEOTIDE SEQUENCE</scope>
    <source>
        <strain evidence="1">Bd21</strain>
    </source>
</reference>
<dbReference type="EMBL" id="CM000880">
    <property type="protein sequence ID" value="PNT74361.1"/>
    <property type="molecule type" value="Genomic_DNA"/>
</dbReference>
<keyword evidence="3" id="KW-1185">Reference proteome</keyword>